<sequence>MMCTLYLDQPGARLGREGWQLVLKDREGGERGFPLEQVDRVLIYGRVQLTADALNALLERGIPTTLLSRSGWLHGHVQGECGGQVRRRARQYALMADEAAALPAARALITAKLRNQRWLLRLHESPAAAGLESSIAAAQTAENAAHLRGFEGSGARAYFAGFGALLQGSPFTFFGRHHHPAPDPVNALLSLGYTLLLGEVRSALHGYGLDPFAGVFHASDGGQPSCALDLMEPLRPLVDRLSLRLARHELELADFQQDAEGACWLGDGRRGKLYAAWETLMQEPVLWQGEHHPYRQIIHRQVGEFARYLDEPSYEFRPLALSALGR</sequence>
<dbReference type="GO" id="GO:0043571">
    <property type="term" value="P:maintenance of CRISPR repeat elements"/>
    <property type="evidence" value="ECO:0007669"/>
    <property type="project" value="UniProtKB-UniRule"/>
</dbReference>
<dbReference type="GO" id="GO:0003677">
    <property type="term" value="F:DNA binding"/>
    <property type="evidence" value="ECO:0007669"/>
    <property type="project" value="UniProtKB-KW"/>
</dbReference>
<evidence type="ECO:0000256" key="8">
    <source>
        <dbReference type="ARBA" id="ARBA00023211"/>
    </source>
</evidence>
<dbReference type="EMBL" id="CBTK010000258">
    <property type="protein sequence ID" value="CDH46358.1"/>
    <property type="molecule type" value="Genomic_DNA"/>
</dbReference>
<organism evidence="11 12">
    <name type="scientific">Candidatus Contendobacter odensis Run_B_J11</name>
    <dbReference type="NCBI Taxonomy" id="1400861"/>
    <lineage>
        <taxon>Bacteria</taxon>
        <taxon>Pseudomonadati</taxon>
        <taxon>Pseudomonadota</taxon>
        <taxon>Gammaproteobacteria</taxon>
        <taxon>Candidatus Competibacteraceae</taxon>
        <taxon>Candidatus Contendibacter</taxon>
    </lineage>
</organism>
<keyword evidence="6 10" id="KW-0051">Antiviral defense</keyword>
<name>A0A7U7J5F4_9GAMM</name>
<feature type="binding site" evidence="10">
    <location>
        <position position="217"/>
    </location>
    <ligand>
        <name>Mn(2+)</name>
        <dbReference type="ChEBI" id="CHEBI:29035"/>
    </ligand>
</feature>
<dbReference type="EC" id="3.1.-.-" evidence="10"/>
<keyword evidence="12" id="KW-1185">Reference proteome</keyword>
<feature type="binding site" evidence="10">
    <location>
        <position position="151"/>
    </location>
    <ligand>
        <name>Mn(2+)</name>
        <dbReference type="ChEBI" id="CHEBI:29035"/>
    </ligand>
</feature>
<gene>
    <name evidence="10" type="primary">cas1</name>
    <name evidence="11" type="ORF">BN874_430010</name>
</gene>
<evidence type="ECO:0000256" key="2">
    <source>
        <dbReference type="ARBA" id="ARBA00022723"/>
    </source>
</evidence>
<dbReference type="GO" id="GO:0051607">
    <property type="term" value="P:defense response to virus"/>
    <property type="evidence" value="ECO:0007669"/>
    <property type="project" value="UniProtKB-UniRule"/>
</dbReference>
<dbReference type="CDD" id="cd09634">
    <property type="entry name" value="Cas1_I-II-III"/>
    <property type="match status" value="1"/>
</dbReference>
<dbReference type="Gene3D" id="3.100.10.20">
    <property type="entry name" value="CRISPR-associated endonuclease Cas1, N-terminal domain"/>
    <property type="match status" value="1"/>
</dbReference>
<proteinExistence type="inferred from homology"/>
<keyword evidence="8 10" id="KW-0464">Manganese</keyword>
<keyword evidence="4 10" id="KW-0378">Hydrolase</keyword>
<feature type="binding site" evidence="10">
    <location>
        <position position="232"/>
    </location>
    <ligand>
        <name>Mn(2+)</name>
        <dbReference type="ChEBI" id="CHEBI:29035"/>
    </ligand>
</feature>
<comment type="caution">
    <text evidence="11">The sequence shown here is derived from an EMBL/GenBank/DDBJ whole genome shotgun (WGS) entry which is preliminary data.</text>
</comment>
<dbReference type="GO" id="GO:0016787">
    <property type="term" value="F:hydrolase activity"/>
    <property type="evidence" value="ECO:0007669"/>
    <property type="project" value="UniProtKB-KW"/>
</dbReference>
<dbReference type="Proteomes" id="UP000019184">
    <property type="component" value="Unassembled WGS sequence"/>
</dbReference>
<dbReference type="AlphaFoldDB" id="A0A7U7J5F4"/>
<evidence type="ECO:0000256" key="6">
    <source>
        <dbReference type="ARBA" id="ARBA00023118"/>
    </source>
</evidence>
<evidence type="ECO:0000256" key="3">
    <source>
        <dbReference type="ARBA" id="ARBA00022759"/>
    </source>
</evidence>
<evidence type="ECO:0000256" key="4">
    <source>
        <dbReference type="ARBA" id="ARBA00022801"/>
    </source>
</evidence>
<dbReference type="OrthoDB" id="9803119at2"/>
<evidence type="ECO:0000313" key="11">
    <source>
        <dbReference type="EMBL" id="CDH46358.1"/>
    </source>
</evidence>
<comment type="cofactor">
    <cofactor evidence="10">
        <name>Mg(2+)</name>
        <dbReference type="ChEBI" id="CHEBI:18420"/>
    </cofactor>
    <cofactor evidence="10">
        <name>Mn(2+)</name>
        <dbReference type="ChEBI" id="CHEBI:29035"/>
    </cofactor>
</comment>
<comment type="subunit">
    <text evidence="9 10">Homodimer, forms a heterotetramer with a Cas2 homodimer.</text>
</comment>
<evidence type="ECO:0000256" key="9">
    <source>
        <dbReference type="ARBA" id="ARBA00038592"/>
    </source>
</evidence>
<dbReference type="PANTHER" id="PTHR34353">
    <property type="entry name" value="CRISPR-ASSOCIATED ENDONUCLEASE CAS1 1"/>
    <property type="match status" value="1"/>
</dbReference>
<dbReference type="InterPro" id="IPR050646">
    <property type="entry name" value="Cas1"/>
</dbReference>
<keyword evidence="2 10" id="KW-0479">Metal-binding</keyword>
<dbReference type="Pfam" id="PF01867">
    <property type="entry name" value="Cas_Cas1"/>
    <property type="match status" value="1"/>
</dbReference>
<dbReference type="Gene3D" id="1.20.120.920">
    <property type="entry name" value="CRISPR-associated endonuclease Cas1, C-terminal domain"/>
    <property type="match status" value="1"/>
</dbReference>
<dbReference type="HAMAP" id="MF_01470">
    <property type="entry name" value="Cas1"/>
    <property type="match status" value="1"/>
</dbReference>
<keyword evidence="1 10" id="KW-0540">Nuclease</keyword>
<comment type="similarity">
    <text evidence="10">Belongs to the CRISPR-associated endonuclease Cas1 family.</text>
</comment>
<evidence type="ECO:0000256" key="1">
    <source>
        <dbReference type="ARBA" id="ARBA00022722"/>
    </source>
</evidence>
<protein>
    <recommendedName>
        <fullName evidence="10">CRISPR-associated endonuclease Cas1</fullName>
        <ecNumber evidence="10">3.1.-.-</ecNumber>
    </recommendedName>
</protein>
<comment type="function">
    <text evidence="10">CRISPR (clustered regularly interspaced short palindromic repeat), is an adaptive immune system that provides protection against mobile genetic elements (viruses, transposable elements and conjugative plasmids). CRISPR clusters contain spacers, sequences complementary to antecedent mobile elements, and target invading nucleic acids. CRISPR clusters are transcribed and processed into CRISPR RNA (crRNA). Acts as a dsDNA endonuclease. Involved in the integration of spacer DNA into the CRISPR cassette.</text>
</comment>
<evidence type="ECO:0000256" key="10">
    <source>
        <dbReference type="HAMAP-Rule" id="MF_01470"/>
    </source>
</evidence>
<keyword evidence="3 10" id="KW-0255">Endonuclease</keyword>
<reference evidence="11 12" key="1">
    <citation type="journal article" date="2014" name="ISME J.">
        <title>Candidatus Competibacter-lineage genomes retrieved from metagenomes reveal functional metabolic diversity.</title>
        <authorList>
            <person name="McIlroy S.J."/>
            <person name="Albertsen M."/>
            <person name="Andresen E.K."/>
            <person name="Saunders A.M."/>
            <person name="Kristiansen R."/>
            <person name="Stokholm-Bjerregaard M."/>
            <person name="Nielsen K.L."/>
            <person name="Nielsen P.H."/>
        </authorList>
    </citation>
    <scope>NUCLEOTIDE SEQUENCE [LARGE SCALE GENOMIC DNA]</scope>
    <source>
        <strain evidence="11 12">Run_B_J11</strain>
    </source>
</reference>
<dbReference type="InterPro" id="IPR042206">
    <property type="entry name" value="CRISPR-assoc_Cas1_C"/>
</dbReference>
<dbReference type="InterPro" id="IPR042211">
    <property type="entry name" value="CRISPR-assoc_Cas1_N"/>
</dbReference>
<keyword evidence="7 10" id="KW-0238">DNA-binding</keyword>
<dbReference type="NCBIfam" id="TIGR00287">
    <property type="entry name" value="cas1"/>
    <property type="match status" value="1"/>
</dbReference>
<keyword evidence="5 10" id="KW-0460">Magnesium</keyword>
<evidence type="ECO:0000256" key="5">
    <source>
        <dbReference type="ARBA" id="ARBA00022842"/>
    </source>
</evidence>
<dbReference type="GO" id="GO:0004519">
    <property type="term" value="F:endonuclease activity"/>
    <property type="evidence" value="ECO:0007669"/>
    <property type="project" value="UniProtKB-UniRule"/>
</dbReference>
<accession>A0A7U7J5F4</accession>
<dbReference type="InterPro" id="IPR002729">
    <property type="entry name" value="CRISPR-assoc_Cas1"/>
</dbReference>
<dbReference type="RefSeq" id="WP_081756427.1">
    <property type="nucleotide sequence ID" value="NZ_CBTK010000258.1"/>
</dbReference>
<evidence type="ECO:0000256" key="7">
    <source>
        <dbReference type="ARBA" id="ARBA00023125"/>
    </source>
</evidence>
<evidence type="ECO:0000313" key="12">
    <source>
        <dbReference type="Proteomes" id="UP000019184"/>
    </source>
</evidence>
<dbReference type="GO" id="GO:0046872">
    <property type="term" value="F:metal ion binding"/>
    <property type="evidence" value="ECO:0007669"/>
    <property type="project" value="UniProtKB-UniRule"/>
</dbReference>
<dbReference type="PANTHER" id="PTHR34353:SF2">
    <property type="entry name" value="CRISPR-ASSOCIATED ENDONUCLEASE CAS1 1"/>
    <property type="match status" value="1"/>
</dbReference>